<evidence type="ECO:0000313" key="3">
    <source>
        <dbReference type="Proteomes" id="UP000692816"/>
    </source>
</evidence>
<organism evidence="2 3">
    <name type="scientific">Bradyrhizobium quebecense</name>
    <dbReference type="NCBI Taxonomy" id="2748629"/>
    <lineage>
        <taxon>Bacteria</taxon>
        <taxon>Pseudomonadati</taxon>
        <taxon>Pseudomonadota</taxon>
        <taxon>Alphaproteobacteria</taxon>
        <taxon>Hyphomicrobiales</taxon>
        <taxon>Nitrobacteraceae</taxon>
        <taxon>Bradyrhizobium</taxon>
    </lineage>
</organism>
<protein>
    <submittedName>
        <fullName evidence="2">Uncharacterized protein</fullName>
    </submittedName>
</protein>
<dbReference type="RefSeq" id="WP_207831171.1">
    <property type="nucleotide sequence ID" value="NZ_CP088282.1"/>
</dbReference>
<evidence type="ECO:0000313" key="2">
    <source>
        <dbReference type="EMBL" id="MBO1428993.1"/>
    </source>
</evidence>
<feature type="region of interest" description="Disordered" evidence="1">
    <location>
        <begin position="24"/>
        <end position="50"/>
    </location>
</feature>
<evidence type="ECO:0000256" key="1">
    <source>
        <dbReference type="SAM" id="MobiDB-lite"/>
    </source>
</evidence>
<keyword evidence="3" id="KW-1185">Reference proteome</keyword>
<name>A0ABS3MC50_9BRAD</name>
<reference evidence="2" key="1">
    <citation type="journal article" date="2021" name="Int. J. Syst. Evol. Microbiol.">
        <title>Bradyrhizobium septentrionale sp. nov. (sv. septentrionale) and Bradyrhizobium quebecense sp. nov. (sv. septentrionale) associated with legumes native to Canada possess rearranged symbiosis genes and numerous insertion sequences.</title>
        <authorList>
            <person name="Bromfield E.S.P."/>
            <person name="Cloutier S."/>
        </authorList>
    </citation>
    <scope>NUCLEOTIDE SEQUENCE</scope>
    <source>
        <strain evidence="2">12S5</strain>
    </source>
</reference>
<comment type="caution">
    <text evidence="2">The sequence shown here is derived from an EMBL/GenBank/DDBJ whole genome shotgun (WGS) entry which is preliminary data.</text>
</comment>
<dbReference type="Proteomes" id="UP000692816">
    <property type="component" value="Unassembled WGS sequence"/>
</dbReference>
<sequence length="50" mass="5563">MIPDIFIPFWCETEKKTAPILSDRADGRSCGQAAKEKEISSTAFETNAEE</sequence>
<dbReference type="EMBL" id="JAGEPA010000001">
    <property type="protein sequence ID" value="MBO1428993.1"/>
    <property type="molecule type" value="Genomic_DNA"/>
</dbReference>
<gene>
    <name evidence="2" type="ORF">J4P68_06055</name>
</gene>
<proteinExistence type="predicted"/>
<accession>A0ABS3MC50</accession>
<feature type="compositionally biased region" description="Polar residues" evidence="1">
    <location>
        <begin position="40"/>
        <end position="50"/>
    </location>
</feature>